<keyword evidence="4" id="KW-0539">Nucleus</keyword>
<evidence type="ECO:0000313" key="9">
    <source>
        <dbReference type="Proteomes" id="UP001623330"/>
    </source>
</evidence>
<feature type="domain" description="HTH myb-type" evidence="7">
    <location>
        <begin position="109"/>
        <end position="163"/>
    </location>
</feature>
<feature type="compositionally biased region" description="Polar residues" evidence="5">
    <location>
        <begin position="394"/>
        <end position="406"/>
    </location>
</feature>
<protein>
    <submittedName>
        <fullName evidence="8">Myb-like DNA-binding protein BAS1</fullName>
    </submittedName>
</protein>
<feature type="domain" description="Myb-like" evidence="6">
    <location>
        <begin position="162"/>
        <end position="212"/>
    </location>
</feature>
<feature type="domain" description="Myb-like" evidence="6">
    <location>
        <begin position="109"/>
        <end position="159"/>
    </location>
</feature>
<evidence type="ECO:0000256" key="5">
    <source>
        <dbReference type="SAM" id="MobiDB-lite"/>
    </source>
</evidence>
<proteinExistence type="predicted"/>
<evidence type="ECO:0000256" key="1">
    <source>
        <dbReference type="ARBA" id="ARBA00023015"/>
    </source>
</evidence>
<dbReference type="SUPFAM" id="SSF46689">
    <property type="entry name" value="Homeodomain-like"/>
    <property type="match status" value="1"/>
</dbReference>
<dbReference type="SMART" id="SM00717">
    <property type="entry name" value="SANT"/>
    <property type="match status" value="3"/>
</dbReference>
<dbReference type="EMBL" id="JBEVYD010000012">
    <property type="protein sequence ID" value="KAL3228987.1"/>
    <property type="molecule type" value="Genomic_DNA"/>
</dbReference>
<evidence type="ECO:0000259" key="7">
    <source>
        <dbReference type="PROSITE" id="PS51294"/>
    </source>
</evidence>
<evidence type="ECO:0000313" key="8">
    <source>
        <dbReference type="EMBL" id="KAL3228987.1"/>
    </source>
</evidence>
<evidence type="ECO:0000256" key="2">
    <source>
        <dbReference type="ARBA" id="ARBA00023125"/>
    </source>
</evidence>
<organism evidence="8 9">
    <name type="scientific">Nakaseomyces bracarensis</name>
    <dbReference type="NCBI Taxonomy" id="273131"/>
    <lineage>
        <taxon>Eukaryota</taxon>
        <taxon>Fungi</taxon>
        <taxon>Dikarya</taxon>
        <taxon>Ascomycota</taxon>
        <taxon>Saccharomycotina</taxon>
        <taxon>Saccharomycetes</taxon>
        <taxon>Saccharomycetales</taxon>
        <taxon>Saccharomycetaceae</taxon>
        <taxon>Nakaseomyces</taxon>
    </lineage>
</organism>
<dbReference type="Pfam" id="PF00249">
    <property type="entry name" value="Myb_DNA-binding"/>
    <property type="match status" value="2"/>
</dbReference>
<feature type="region of interest" description="Disordered" evidence="5">
    <location>
        <begin position="635"/>
        <end position="708"/>
    </location>
</feature>
<feature type="region of interest" description="Disordered" evidence="5">
    <location>
        <begin position="244"/>
        <end position="277"/>
    </location>
</feature>
<accession>A0ABR4NMH0</accession>
<reference evidence="8 9" key="1">
    <citation type="submission" date="2024-05" db="EMBL/GenBank/DDBJ databases">
        <title>Long read based assembly of the Candida bracarensis genome reveals expanded adhesin content.</title>
        <authorList>
            <person name="Marcet-Houben M."/>
            <person name="Ksiezopolska E."/>
            <person name="Gabaldon T."/>
        </authorList>
    </citation>
    <scope>NUCLEOTIDE SEQUENCE [LARGE SCALE GENOMIC DNA]</scope>
    <source>
        <strain evidence="8 9">CBM6</strain>
    </source>
</reference>
<feature type="compositionally biased region" description="Basic and acidic residues" evidence="5">
    <location>
        <begin position="698"/>
        <end position="708"/>
    </location>
</feature>
<evidence type="ECO:0000256" key="3">
    <source>
        <dbReference type="ARBA" id="ARBA00023163"/>
    </source>
</evidence>
<feature type="compositionally biased region" description="Basic residues" evidence="5">
    <location>
        <begin position="656"/>
        <end position="665"/>
    </location>
</feature>
<dbReference type="InterPro" id="IPR009057">
    <property type="entry name" value="Homeodomain-like_sf"/>
</dbReference>
<dbReference type="PROSITE" id="PS50090">
    <property type="entry name" value="MYB_LIKE"/>
    <property type="match status" value="3"/>
</dbReference>
<feature type="domain" description="HTH myb-type" evidence="7">
    <location>
        <begin position="170"/>
        <end position="216"/>
    </location>
</feature>
<feature type="domain" description="Myb-like" evidence="6">
    <location>
        <begin position="32"/>
        <end position="108"/>
    </location>
</feature>
<dbReference type="InterPro" id="IPR017930">
    <property type="entry name" value="Myb_dom"/>
</dbReference>
<comment type="caution">
    <text evidence="8">The sequence shown here is derived from an EMBL/GenBank/DDBJ whole genome shotgun (WGS) entry which is preliminary data.</text>
</comment>
<feature type="compositionally biased region" description="Low complexity" evidence="5">
    <location>
        <begin position="596"/>
        <end position="611"/>
    </location>
</feature>
<dbReference type="Proteomes" id="UP001623330">
    <property type="component" value="Unassembled WGS sequence"/>
</dbReference>
<sequence length="811" mass="91002">MAQNGKTRKRYGKKGENFDLLSVTESLGYRTNRKASKNYWSKEDDTKLGQLVNEELVRLGLANGISDLKNIHDSLHYSRKIRWDNILFAFKNKYRTPKLLRKRWISALDPNIKRGKWTPEEDEKLVKAYEKLGPKWLDISSEILGRTEDQCSKRYIEILGPSSKERLREWTLEEELSLISKVKKYGTKWRTISSEMVNRPSLTCRNRWRRIITLVVRGQAPPKIMDAVKENKNIDLANILAMQEKKNDNSENEPTDNDGVKSKSSVPELDKESTNEAFTYPTTYEVSLRSAALKEGHKSDSGAAATAESEVQGLNGIETSNEEGYPFSESYSDINKDNTESSLTISERTNRDSGAMSLFELKHDKRSNRSMSPINTKSLFEHNIAEDKDAKIDSSVTSSKNFTSPKSLLEHSRDDTPSLEQQFSETKISERAKKHSSSHTQWKFTLKDEQGFSISNGNISNSELVKELIAQAKKYSVKISIHQHIHHHYGGANIQNFASPNINEPASRTNVHNKSVNDVKGFPLSNIGQSPVFDSPNDFKMNFDIGDNTFMNSPNSNPFGLDVDTPASNDFYAKSNNDDTESPQREKTASTQDCPGTNTGSSSGSFSTPGSDLHDVGPNRMTHFTFLSAAVRPQLGSSDSTRHTDLQNLLNDSQQRTKKKRRRGTNSHDKSRPHTPSIFNSNAHPGEESSNSVSKAAVTEEEHIDHMESNSINDDEDEVDFWESLRSLANNPVSPNHNAAGANLTEMDIDPEIAGNNHPDISYSEMKDNYPIATSSEPINYIDQFIGNNRGISPSTVSEDSESFFLPLNPS</sequence>
<keyword evidence="1" id="KW-0805">Transcription regulation</keyword>
<feature type="region of interest" description="Disordered" evidence="5">
    <location>
        <begin position="391"/>
        <end position="435"/>
    </location>
</feature>
<evidence type="ECO:0000256" key="4">
    <source>
        <dbReference type="ARBA" id="ARBA00023242"/>
    </source>
</evidence>
<feature type="region of interest" description="Disordered" evidence="5">
    <location>
        <begin position="299"/>
        <end position="350"/>
    </location>
</feature>
<dbReference type="PANTHER" id="PTHR46621:SF1">
    <property type="entry name" value="SNRNA-ACTIVATING PROTEIN COMPLEX SUBUNIT 4"/>
    <property type="match status" value="1"/>
</dbReference>
<keyword evidence="9" id="KW-1185">Reference proteome</keyword>
<keyword evidence="3" id="KW-0804">Transcription</keyword>
<dbReference type="CDD" id="cd00167">
    <property type="entry name" value="SANT"/>
    <property type="match status" value="2"/>
</dbReference>
<evidence type="ECO:0000259" key="6">
    <source>
        <dbReference type="PROSITE" id="PS50090"/>
    </source>
</evidence>
<gene>
    <name evidence="8" type="ORF">RNJ44_02074</name>
</gene>
<name>A0ABR4NMH0_9SACH</name>
<dbReference type="Gene3D" id="1.10.10.60">
    <property type="entry name" value="Homeodomain-like"/>
    <property type="match status" value="3"/>
</dbReference>
<feature type="compositionally biased region" description="Polar residues" evidence="5">
    <location>
        <begin position="677"/>
        <end position="694"/>
    </location>
</feature>
<dbReference type="InterPro" id="IPR051575">
    <property type="entry name" value="Myb-like_DNA-bd"/>
</dbReference>
<dbReference type="InterPro" id="IPR001005">
    <property type="entry name" value="SANT/Myb"/>
</dbReference>
<dbReference type="PANTHER" id="PTHR46621">
    <property type="entry name" value="SNRNA-ACTIVATING PROTEIN COMPLEX SUBUNIT 4"/>
    <property type="match status" value="1"/>
</dbReference>
<feature type="region of interest" description="Disordered" evidence="5">
    <location>
        <begin position="556"/>
        <end position="617"/>
    </location>
</feature>
<keyword evidence="2" id="KW-0238">DNA-binding</keyword>
<dbReference type="PROSITE" id="PS51294">
    <property type="entry name" value="HTH_MYB"/>
    <property type="match status" value="2"/>
</dbReference>